<dbReference type="Gene3D" id="3.30.70.100">
    <property type="match status" value="1"/>
</dbReference>
<dbReference type="OrthoDB" id="9809206at2"/>
<dbReference type="PANTHER" id="PTHR30566:SF5">
    <property type="entry name" value="MECHANOSENSITIVE ION CHANNEL PROTEIN 1, MITOCHONDRIAL-RELATED"/>
    <property type="match status" value="1"/>
</dbReference>
<feature type="region of interest" description="Disordered" evidence="7">
    <location>
        <begin position="560"/>
        <end position="600"/>
    </location>
</feature>
<dbReference type="SUPFAM" id="SSF50182">
    <property type="entry name" value="Sm-like ribonucleoproteins"/>
    <property type="match status" value="1"/>
</dbReference>
<dbReference type="Pfam" id="PF00924">
    <property type="entry name" value="MS_channel_2nd"/>
    <property type="match status" value="1"/>
</dbReference>
<evidence type="ECO:0000256" key="5">
    <source>
        <dbReference type="ARBA" id="ARBA00022989"/>
    </source>
</evidence>
<evidence type="ECO:0000256" key="1">
    <source>
        <dbReference type="ARBA" id="ARBA00004651"/>
    </source>
</evidence>
<dbReference type="PANTHER" id="PTHR30566">
    <property type="entry name" value="YNAI-RELATED MECHANOSENSITIVE ION CHANNEL"/>
    <property type="match status" value="1"/>
</dbReference>
<dbReference type="STRING" id="390640.SAMN04488034_10535"/>
<evidence type="ECO:0000256" key="6">
    <source>
        <dbReference type="ARBA" id="ARBA00023136"/>
    </source>
</evidence>
<accession>A0A1H5NNX7</accession>
<dbReference type="InterPro" id="IPR049278">
    <property type="entry name" value="MS_channel_C"/>
</dbReference>
<feature type="transmembrane region" description="Helical" evidence="8">
    <location>
        <begin position="276"/>
        <end position="295"/>
    </location>
</feature>
<dbReference type="Gene3D" id="1.10.287.1260">
    <property type="match status" value="1"/>
</dbReference>
<dbReference type="SUPFAM" id="SSF82861">
    <property type="entry name" value="Mechanosensitive channel protein MscS (YggB), transmembrane region"/>
    <property type="match status" value="1"/>
</dbReference>
<dbReference type="InterPro" id="IPR011066">
    <property type="entry name" value="MscS_channel_C_sf"/>
</dbReference>
<evidence type="ECO:0000259" key="9">
    <source>
        <dbReference type="Pfam" id="PF00924"/>
    </source>
</evidence>
<keyword evidence="6 8" id="KW-0472">Membrane</keyword>
<evidence type="ECO:0000256" key="2">
    <source>
        <dbReference type="ARBA" id="ARBA00008017"/>
    </source>
</evidence>
<dbReference type="Pfam" id="PF21082">
    <property type="entry name" value="MS_channel_3rd"/>
    <property type="match status" value="1"/>
</dbReference>
<evidence type="ECO:0000256" key="3">
    <source>
        <dbReference type="ARBA" id="ARBA00022475"/>
    </source>
</evidence>
<dbReference type="PROSITE" id="PS01246">
    <property type="entry name" value="UPF0003"/>
    <property type="match status" value="1"/>
</dbReference>
<dbReference type="InterPro" id="IPR006685">
    <property type="entry name" value="MscS_channel_2nd"/>
</dbReference>
<feature type="transmembrane region" description="Helical" evidence="8">
    <location>
        <begin position="202"/>
        <end position="227"/>
    </location>
</feature>
<dbReference type="AlphaFoldDB" id="A0A1H5NNX7"/>
<feature type="transmembrane region" description="Helical" evidence="8">
    <location>
        <begin position="239"/>
        <end position="264"/>
    </location>
</feature>
<dbReference type="Proteomes" id="UP000199448">
    <property type="component" value="Unassembled WGS sequence"/>
</dbReference>
<name>A0A1H5NNX7_9FLAO</name>
<proteinExistence type="inferred from homology"/>
<comment type="similarity">
    <text evidence="2">Belongs to the MscS (TC 1.A.23) family.</text>
</comment>
<evidence type="ECO:0000259" key="11">
    <source>
        <dbReference type="Pfam" id="PF21088"/>
    </source>
</evidence>
<feature type="domain" description="Mechanosensitive ion channel MscS C-terminal" evidence="10">
    <location>
        <begin position="444"/>
        <end position="523"/>
    </location>
</feature>
<dbReference type="InterPro" id="IPR010920">
    <property type="entry name" value="LSM_dom_sf"/>
</dbReference>
<dbReference type="GO" id="GO:0005886">
    <property type="term" value="C:plasma membrane"/>
    <property type="evidence" value="ECO:0007669"/>
    <property type="project" value="UniProtKB-SubCell"/>
</dbReference>
<feature type="domain" description="Mechanosensitive ion channel transmembrane helices 2/3" evidence="11">
    <location>
        <begin position="327"/>
        <end position="365"/>
    </location>
</feature>
<protein>
    <submittedName>
        <fullName evidence="12">MscS family membrane protein</fullName>
    </submittedName>
</protein>
<evidence type="ECO:0000313" key="12">
    <source>
        <dbReference type="EMBL" id="SEF03253.1"/>
    </source>
</evidence>
<dbReference type="InterPro" id="IPR006686">
    <property type="entry name" value="MscS_channel_CS"/>
</dbReference>
<dbReference type="GO" id="GO:0008381">
    <property type="term" value="F:mechanosensitive monoatomic ion channel activity"/>
    <property type="evidence" value="ECO:0007669"/>
    <property type="project" value="UniProtKB-ARBA"/>
</dbReference>
<dbReference type="InterPro" id="IPR011014">
    <property type="entry name" value="MscS_channel_TM-2"/>
</dbReference>
<evidence type="ECO:0000256" key="7">
    <source>
        <dbReference type="SAM" id="MobiDB-lite"/>
    </source>
</evidence>
<keyword evidence="5 8" id="KW-1133">Transmembrane helix</keyword>
<dbReference type="Pfam" id="PF21088">
    <property type="entry name" value="MS_channel_1st"/>
    <property type="match status" value="1"/>
</dbReference>
<dbReference type="InterPro" id="IPR023408">
    <property type="entry name" value="MscS_beta-dom_sf"/>
</dbReference>
<dbReference type="EMBL" id="FNUG01000005">
    <property type="protein sequence ID" value="SEF03253.1"/>
    <property type="molecule type" value="Genomic_DNA"/>
</dbReference>
<evidence type="ECO:0000256" key="8">
    <source>
        <dbReference type="SAM" id="Phobius"/>
    </source>
</evidence>
<evidence type="ECO:0000256" key="4">
    <source>
        <dbReference type="ARBA" id="ARBA00022692"/>
    </source>
</evidence>
<keyword evidence="3" id="KW-1003">Cell membrane</keyword>
<keyword evidence="13" id="KW-1185">Reference proteome</keyword>
<reference evidence="12 13" key="1">
    <citation type="submission" date="2016-10" db="EMBL/GenBank/DDBJ databases">
        <authorList>
            <person name="de Groot N.N."/>
        </authorList>
    </citation>
    <scope>NUCLEOTIDE SEQUENCE [LARGE SCALE GENOMIC DNA]</scope>
    <source>
        <strain evidence="12 13">DSM 23553</strain>
    </source>
</reference>
<feature type="domain" description="Mechanosensitive ion channel MscS" evidence="9">
    <location>
        <begin position="367"/>
        <end position="432"/>
    </location>
</feature>
<comment type="subcellular location">
    <subcellularLocation>
        <location evidence="1">Cell membrane</location>
        <topology evidence="1">Multi-pass membrane protein</topology>
    </subcellularLocation>
</comment>
<sequence length="600" mass="66802">MQKPLTAVHNSFFALLLFFTLLISFPLGTQAQLVPERQKDEQVPDWGEDRFGRRTPRGTISGFINAVAEKDYEKAGNFLNMEQASVEADGQELSRVLEKFLDRRGQIFPYSWISADMGGRIDDDLPPSLDRVGSISAEGETIDLYVEETKDENGAPVWLISSATIEKLHAIRDLSDTNMLIDRIMPPVLENYEWGGVSVGQWLMMVLLAALSYLLAWSFLKILFYLVPKIYSKAGEEPAAGIIKAFGLPIRLYLAVWLLVYLSQEVGISIIVRQKFSGITLVIGWLAFLILLWRLSEFISRFSQHRMNLRGNISGLSVVLFLQRAAKVAIVIVGIIAILGAVGVDVTTGLAALGIGGIALALGAQKTIENFVGSVTVITDQPVRVGDFCKVGNTMGTVEKIGMRSTRIRTLDRTLVTIPNGQFSSENIENYAHRDKFRFYSILGLRYETSPEQIRYLLVELRSALYAHPLVSPDPARVRFVGLGADSLQLEIFAFITVATYDEFLEVREDLLLQMMDIVGESGTGFAFPSQTIYFGRDSGLSSEKTQHAEEKVKEWRKKGELQIPKFDPEKVEELKGKSTYPPEGSAQQKNESSGRIPGL</sequence>
<organism evidence="12 13">
    <name type="scientific">Salinimicrobium catena</name>
    <dbReference type="NCBI Taxonomy" id="390640"/>
    <lineage>
        <taxon>Bacteria</taxon>
        <taxon>Pseudomonadati</taxon>
        <taxon>Bacteroidota</taxon>
        <taxon>Flavobacteriia</taxon>
        <taxon>Flavobacteriales</taxon>
        <taxon>Flavobacteriaceae</taxon>
        <taxon>Salinimicrobium</taxon>
    </lineage>
</organism>
<evidence type="ECO:0000259" key="10">
    <source>
        <dbReference type="Pfam" id="PF21082"/>
    </source>
</evidence>
<feature type="compositionally biased region" description="Basic and acidic residues" evidence="7">
    <location>
        <begin position="560"/>
        <end position="577"/>
    </location>
</feature>
<keyword evidence="4 8" id="KW-0812">Transmembrane</keyword>
<dbReference type="Gene3D" id="2.30.30.60">
    <property type="match status" value="1"/>
</dbReference>
<dbReference type="InterPro" id="IPR049142">
    <property type="entry name" value="MS_channel_1st"/>
</dbReference>
<dbReference type="RefSeq" id="WP_093113564.1">
    <property type="nucleotide sequence ID" value="NZ_FNGG01000005.1"/>
</dbReference>
<evidence type="ECO:0000313" key="13">
    <source>
        <dbReference type="Proteomes" id="UP000199448"/>
    </source>
</evidence>
<gene>
    <name evidence="12" type="ORF">SAMN04488034_10535</name>
</gene>
<dbReference type="SUPFAM" id="SSF82689">
    <property type="entry name" value="Mechanosensitive channel protein MscS (YggB), C-terminal domain"/>
    <property type="match status" value="1"/>
</dbReference>